<protein>
    <submittedName>
        <fullName evidence="1">Uncharacterized protein</fullName>
    </submittedName>
</protein>
<evidence type="ECO:0000313" key="1">
    <source>
        <dbReference type="EMBL" id="SZX67882.1"/>
    </source>
</evidence>
<accession>A0A383VSY4</accession>
<keyword evidence="2" id="KW-1185">Reference proteome</keyword>
<reference evidence="1 2" key="1">
    <citation type="submission" date="2016-10" db="EMBL/GenBank/DDBJ databases">
        <authorList>
            <person name="Cai Z."/>
        </authorList>
    </citation>
    <scope>NUCLEOTIDE SEQUENCE [LARGE SCALE GENOMIC DNA]</scope>
</reference>
<name>A0A383VSY4_TETOB</name>
<sequence length="79" mass="9067">MAAATGTLETLKELQALVRSKEARLEQVPVEDTELRVEIRQDLLALRDLEVWVMHTGVLVGAPPRRDTWVEEWLDRMVS</sequence>
<evidence type="ECO:0000313" key="2">
    <source>
        <dbReference type="Proteomes" id="UP000256970"/>
    </source>
</evidence>
<dbReference type="AlphaFoldDB" id="A0A383VSY4"/>
<dbReference type="EMBL" id="FNXT01000816">
    <property type="protein sequence ID" value="SZX67882.1"/>
    <property type="molecule type" value="Genomic_DNA"/>
</dbReference>
<gene>
    <name evidence="1" type="ORF">BQ4739_LOCUS8226</name>
</gene>
<proteinExistence type="predicted"/>
<dbReference type="Proteomes" id="UP000256970">
    <property type="component" value="Unassembled WGS sequence"/>
</dbReference>
<organism evidence="1 2">
    <name type="scientific">Tetradesmus obliquus</name>
    <name type="common">Green alga</name>
    <name type="synonym">Acutodesmus obliquus</name>
    <dbReference type="NCBI Taxonomy" id="3088"/>
    <lineage>
        <taxon>Eukaryota</taxon>
        <taxon>Viridiplantae</taxon>
        <taxon>Chlorophyta</taxon>
        <taxon>core chlorophytes</taxon>
        <taxon>Chlorophyceae</taxon>
        <taxon>CS clade</taxon>
        <taxon>Sphaeropleales</taxon>
        <taxon>Scenedesmaceae</taxon>
        <taxon>Tetradesmus</taxon>
    </lineage>
</organism>